<keyword evidence="1" id="KW-0472">Membrane</keyword>
<organism evidence="2 3">
    <name type="scientific">Helcobacillus massiliensis</name>
    <dbReference type="NCBI Taxonomy" id="521392"/>
    <lineage>
        <taxon>Bacteria</taxon>
        <taxon>Bacillati</taxon>
        <taxon>Actinomycetota</taxon>
        <taxon>Actinomycetes</taxon>
        <taxon>Micrococcales</taxon>
        <taxon>Dermabacteraceae</taxon>
        <taxon>Helcobacillus</taxon>
    </lineage>
</organism>
<feature type="transmembrane region" description="Helical" evidence="1">
    <location>
        <begin position="13"/>
        <end position="36"/>
    </location>
</feature>
<protein>
    <submittedName>
        <fullName evidence="2">Uncharacterized protein</fullName>
    </submittedName>
</protein>
<keyword evidence="1" id="KW-0812">Transmembrane</keyword>
<keyword evidence="3" id="KW-1185">Reference proteome</keyword>
<accession>A0A839QTS7</accession>
<dbReference type="EMBL" id="JACHWP010000003">
    <property type="protein sequence ID" value="MBB3023135.1"/>
    <property type="molecule type" value="Genomic_DNA"/>
</dbReference>
<proteinExistence type="predicted"/>
<gene>
    <name evidence="2" type="ORF">FHX50_001420</name>
</gene>
<dbReference type="Proteomes" id="UP000568050">
    <property type="component" value="Unassembled WGS sequence"/>
</dbReference>
<evidence type="ECO:0000313" key="3">
    <source>
        <dbReference type="Proteomes" id="UP000568050"/>
    </source>
</evidence>
<reference evidence="2 3" key="1">
    <citation type="submission" date="2020-08" db="EMBL/GenBank/DDBJ databases">
        <title>Sequencing the genomes of 1000 actinobacteria strains.</title>
        <authorList>
            <person name="Klenk H.-P."/>
        </authorList>
    </citation>
    <scope>NUCLEOTIDE SEQUENCE [LARGE SCALE GENOMIC DNA]</scope>
    <source>
        <strain evidence="2 3">DSM 23040</strain>
    </source>
</reference>
<evidence type="ECO:0000256" key="1">
    <source>
        <dbReference type="SAM" id="Phobius"/>
    </source>
</evidence>
<name>A0A839QTS7_9MICO</name>
<dbReference type="RefSeq" id="WP_183376029.1">
    <property type="nucleotide sequence ID" value="NZ_CBCSFZ010000006.1"/>
</dbReference>
<keyword evidence="1" id="KW-1133">Transmembrane helix</keyword>
<dbReference type="AlphaFoldDB" id="A0A839QTS7"/>
<evidence type="ECO:0000313" key="2">
    <source>
        <dbReference type="EMBL" id="MBB3023135.1"/>
    </source>
</evidence>
<sequence>MYGPLWRALPGPWWVKALIVLVLVLAIVAALFMWVFPIVALYMPFNDNTVGAPLPLPVS</sequence>
<comment type="caution">
    <text evidence="2">The sequence shown here is derived from an EMBL/GenBank/DDBJ whole genome shotgun (WGS) entry which is preliminary data.</text>
</comment>